<name>A0A7J6V9G4_THATH</name>
<feature type="active site" description="Proton acceptor" evidence="4">
    <location>
        <position position="238"/>
    </location>
</feature>
<dbReference type="GO" id="GO:0032259">
    <property type="term" value="P:methylation"/>
    <property type="evidence" value="ECO:0007669"/>
    <property type="project" value="UniProtKB-KW"/>
</dbReference>
<dbReference type="GO" id="GO:0008171">
    <property type="term" value="F:O-methyltransferase activity"/>
    <property type="evidence" value="ECO:0007669"/>
    <property type="project" value="InterPro"/>
</dbReference>
<gene>
    <name evidence="7" type="ORF">FRX31_029553</name>
</gene>
<dbReference type="InterPro" id="IPR001077">
    <property type="entry name" value="COMT_C"/>
</dbReference>
<dbReference type="PROSITE" id="PS51683">
    <property type="entry name" value="SAM_OMT_II"/>
    <property type="match status" value="1"/>
</dbReference>
<feature type="domain" description="O-methyltransferase C-terminal" evidence="5">
    <location>
        <begin position="115"/>
        <end position="316"/>
    </location>
</feature>
<protein>
    <submittedName>
        <fullName evidence="7">Myricetin o-methyltransferase</fullName>
    </submittedName>
</protein>
<evidence type="ECO:0000259" key="5">
    <source>
        <dbReference type="Pfam" id="PF00891"/>
    </source>
</evidence>
<keyword evidence="8" id="KW-1185">Reference proteome</keyword>
<evidence type="ECO:0000256" key="1">
    <source>
        <dbReference type="ARBA" id="ARBA00022603"/>
    </source>
</evidence>
<dbReference type="SUPFAM" id="SSF46785">
    <property type="entry name" value="Winged helix' DNA-binding domain"/>
    <property type="match status" value="1"/>
</dbReference>
<dbReference type="PIRSF" id="PIRSF005739">
    <property type="entry name" value="O-mtase"/>
    <property type="match status" value="1"/>
</dbReference>
<evidence type="ECO:0000256" key="2">
    <source>
        <dbReference type="ARBA" id="ARBA00022679"/>
    </source>
</evidence>
<dbReference type="SUPFAM" id="SSF53335">
    <property type="entry name" value="S-adenosyl-L-methionine-dependent methyltransferases"/>
    <property type="match status" value="1"/>
</dbReference>
<evidence type="ECO:0000256" key="3">
    <source>
        <dbReference type="ARBA" id="ARBA00022691"/>
    </source>
</evidence>
<evidence type="ECO:0000259" key="6">
    <source>
        <dbReference type="Pfam" id="PF08100"/>
    </source>
</evidence>
<dbReference type="EMBL" id="JABWDY010036860">
    <property type="protein sequence ID" value="KAF5180860.1"/>
    <property type="molecule type" value="Genomic_DNA"/>
</dbReference>
<dbReference type="Proteomes" id="UP000554482">
    <property type="component" value="Unassembled WGS sequence"/>
</dbReference>
<dbReference type="Gene3D" id="1.10.10.10">
    <property type="entry name" value="Winged helix-like DNA-binding domain superfamily/Winged helix DNA-binding domain"/>
    <property type="match status" value="1"/>
</dbReference>
<organism evidence="7 8">
    <name type="scientific">Thalictrum thalictroides</name>
    <name type="common">Rue-anemone</name>
    <name type="synonym">Anemone thalictroides</name>
    <dbReference type="NCBI Taxonomy" id="46969"/>
    <lineage>
        <taxon>Eukaryota</taxon>
        <taxon>Viridiplantae</taxon>
        <taxon>Streptophyta</taxon>
        <taxon>Embryophyta</taxon>
        <taxon>Tracheophyta</taxon>
        <taxon>Spermatophyta</taxon>
        <taxon>Magnoliopsida</taxon>
        <taxon>Ranunculales</taxon>
        <taxon>Ranunculaceae</taxon>
        <taxon>Thalictroideae</taxon>
        <taxon>Thalictrum</taxon>
    </lineage>
</organism>
<dbReference type="Gene3D" id="3.40.50.150">
    <property type="entry name" value="Vaccinia Virus protein VP39"/>
    <property type="match status" value="1"/>
</dbReference>
<dbReference type="GO" id="GO:0046983">
    <property type="term" value="F:protein dimerization activity"/>
    <property type="evidence" value="ECO:0007669"/>
    <property type="project" value="InterPro"/>
</dbReference>
<dbReference type="InterPro" id="IPR016461">
    <property type="entry name" value="COMT-like"/>
</dbReference>
<dbReference type="InterPro" id="IPR029063">
    <property type="entry name" value="SAM-dependent_MTases_sf"/>
</dbReference>
<reference evidence="7 8" key="1">
    <citation type="submission" date="2020-06" db="EMBL/GenBank/DDBJ databases">
        <title>Transcriptomic and genomic resources for Thalictrum thalictroides and T. hernandezii: Facilitating candidate gene discovery in an emerging model plant lineage.</title>
        <authorList>
            <person name="Arias T."/>
            <person name="Riano-Pachon D.M."/>
            <person name="Di Stilio V.S."/>
        </authorList>
    </citation>
    <scope>NUCLEOTIDE SEQUENCE [LARGE SCALE GENOMIC DNA]</scope>
    <source>
        <strain evidence="8">cv. WT478/WT964</strain>
        <tissue evidence="7">Leaves</tissue>
    </source>
</reference>
<dbReference type="InterPro" id="IPR036390">
    <property type="entry name" value="WH_DNA-bd_sf"/>
</dbReference>
<feature type="domain" description="O-methyltransferase dimerisation" evidence="6">
    <location>
        <begin position="1"/>
        <end position="84"/>
    </location>
</feature>
<proteinExistence type="predicted"/>
<dbReference type="AlphaFoldDB" id="A0A7J6V9G4"/>
<dbReference type="Pfam" id="PF00891">
    <property type="entry name" value="Methyltransf_2"/>
    <property type="match status" value="1"/>
</dbReference>
<sequence length="334" mass="37380">MSLKCAVQLGIPDIIYNHAKPITLSELVKALSIPKIRSPYVYRLMRILVHSGFFAIETIHKHLEEKEKEEEGYMLTPSSRLLLKNNVTNLSPFLLLITDPVVVTPFHFMSTLFQGTSGSLPFEAAHGVNIWDYCVKHPEFGKILNDAMASDAQFVMSVVIQDCKMMFEGTKSLLDVGGGTGTAAKAISEAFPNMKCTVFDLPHVVSNIKGSENIKFVAGDMFESIPSADMIMLKWILHNWSDEECVKILKKCRKAIPSKDKGGKVIIIDIVILAEKGKYEATESQLCFDILMMVNVTGRERTETEWEKLFLEAGFASYKITHVLGLRSIIEVFP</sequence>
<dbReference type="Pfam" id="PF08100">
    <property type="entry name" value="Dimerisation"/>
    <property type="match status" value="1"/>
</dbReference>
<dbReference type="InterPro" id="IPR036388">
    <property type="entry name" value="WH-like_DNA-bd_sf"/>
</dbReference>
<evidence type="ECO:0000313" key="8">
    <source>
        <dbReference type="Proteomes" id="UP000554482"/>
    </source>
</evidence>
<dbReference type="InterPro" id="IPR012967">
    <property type="entry name" value="COMT_dimerisation"/>
</dbReference>
<keyword evidence="2 7" id="KW-0808">Transferase</keyword>
<dbReference type="CDD" id="cd02440">
    <property type="entry name" value="AdoMet_MTases"/>
    <property type="match status" value="1"/>
</dbReference>
<accession>A0A7J6V9G4</accession>
<dbReference type="OrthoDB" id="2410195at2759"/>
<evidence type="ECO:0000313" key="7">
    <source>
        <dbReference type="EMBL" id="KAF5180860.1"/>
    </source>
</evidence>
<keyword evidence="3" id="KW-0949">S-adenosyl-L-methionine</keyword>
<dbReference type="PANTHER" id="PTHR11746">
    <property type="entry name" value="O-METHYLTRANSFERASE"/>
    <property type="match status" value="1"/>
</dbReference>
<comment type="caution">
    <text evidence="7">The sequence shown here is derived from an EMBL/GenBank/DDBJ whole genome shotgun (WGS) entry which is preliminary data.</text>
</comment>
<keyword evidence="1 7" id="KW-0489">Methyltransferase</keyword>
<evidence type="ECO:0000256" key="4">
    <source>
        <dbReference type="PIRSR" id="PIRSR005739-1"/>
    </source>
</evidence>
<dbReference type="FunFam" id="3.40.50.150:FF:000057">
    <property type="entry name" value="O-methyltransferase ZRP4"/>
    <property type="match status" value="1"/>
</dbReference>